<proteinExistence type="predicted"/>
<keyword evidence="2" id="KW-1185">Reference proteome</keyword>
<comment type="caution">
    <text evidence="1">The sequence shown here is derived from an EMBL/GenBank/DDBJ whole genome shotgun (WGS) entry which is preliminary data.</text>
</comment>
<dbReference type="EMBL" id="MU003534">
    <property type="protein sequence ID" value="KAF2464799.1"/>
    <property type="molecule type" value="Genomic_DNA"/>
</dbReference>
<gene>
    <name evidence="1" type="ORF">BDR25DRAFT_329090</name>
</gene>
<protein>
    <submittedName>
        <fullName evidence="1">FabD/lysophospholipase-like protein</fullName>
    </submittedName>
</protein>
<evidence type="ECO:0000313" key="1">
    <source>
        <dbReference type="EMBL" id="KAF2464799.1"/>
    </source>
</evidence>
<accession>A0ACB6QCZ9</accession>
<reference evidence="1" key="1">
    <citation type="journal article" date="2020" name="Stud. Mycol.">
        <title>101 Dothideomycetes genomes: a test case for predicting lifestyles and emergence of pathogens.</title>
        <authorList>
            <person name="Haridas S."/>
            <person name="Albert R."/>
            <person name="Binder M."/>
            <person name="Bloem J."/>
            <person name="Labutti K."/>
            <person name="Salamov A."/>
            <person name="Andreopoulos B."/>
            <person name="Baker S."/>
            <person name="Barry K."/>
            <person name="Bills G."/>
            <person name="Bluhm B."/>
            <person name="Cannon C."/>
            <person name="Castanera R."/>
            <person name="Culley D."/>
            <person name="Daum C."/>
            <person name="Ezra D."/>
            <person name="Gonzalez J."/>
            <person name="Henrissat B."/>
            <person name="Kuo A."/>
            <person name="Liang C."/>
            <person name="Lipzen A."/>
            <person name="Lutzoni F."/>
            <person name="Magnuson J."/>
            <person name="Mondo S."/>
            <person name="Nolan M."/>
            <person name="Ohm R."/>
            <person name="Pangilinan J."/>
            <person name="Park H.-J."/>
            <person name="Ramirez L."/>
            <person name="Alfaro M."/>
            <person name="Sun H."/>
            <person name="Tritt A."/>
            <person name="Yoshinaga Y."/>
            <person name="Zwiers L.-H."/>
            <person name="Turgeon B."/>
            <person name="Goodwin S."/>
            <person name="Spatafora J."/>
            <person name="Crous P."/>
            <person name="Grigoriev I."/>
        </authorList>
    </citation>
    <scope>NUCLEOTIDE SEQUENCE</scope>
    <source>
        <strain evidence="1">ATCC 200398</strain>
    </source>
</reference>
<organism evidence="1 2">
    <name type="scientific">Lindgomyces ingoldianus</name>
    <dbReference type="NCBI Taxonomy" id="673940"/>
    <lineage>
        <taxon>Eukaryota</taxon>
        <taxon>Fungi</taxon>
        <taxon>Dikarya</taxon>
        <taxon>Ascomycota</taxon>
        <taxon>Pezizomycotina</taxon>
        <taxon>Dothideomycetes</taxon>
        <taxon>Pleosporomycetidae</taxon>
        <taxon>Pleosporales</taxon>
        <taxon>Lindgomycetaceae</taxon>
        <taxon>Lindgomyces</taxon>
    </lineage>
</organism>
<name>A0ACB6QCZ9_9PLEO</name>
<dbReference type="Proteomes" id="UP000799755">
    <property type="component" value="Unassembled WGS sequence"/>
</dbReference>
<evidence type="ECO:0000313" key="2">
    <source>
        <dbReference type="Proteomes" id="UP000799755"/>
    </source>
</evidence>
<sequence length="229" mass="25349">MDQMQHSLDNLPDGGGPEWSLIYELNTALISQPLCTARQVALVNALHTTDVRFTAIVEHSSGEIGATYAAGYLSAKNAVRIAYYRGFHSHLAQGSGGKRGKMIAVGMSLYQALRFRSEFGTSLRVAASNSQKSCTLAGDAEAECTFVRVLEVVTAYHSHHMLPCAEPCLESMRKCGITVEKNPRHCAWYLSVWGPNGRSRSFDDADDLLLLKGQYWVNSLSKQRFFLRQ</sequence>